<evidence type="ECO:0000313" key="5">
    <source>
        <dbReference type="Proteomes" id="UP001596303"/>
    </source>
</evidence>
<keyword evidence="5" id="KW-1185">Reference proteome</keyword>
<dbReference type="PROSITE" id="PS00194">
    <property type="entry name" value="THIOREDOXIN_1"/>
    <property type="match status" value="1"/>
</dbReference>
<gene>
    <name evidence="4" type="ORF">ACFQDM_07375</name>
</gene>
<reference evidence="5" key="1">
    <citation type="journal article" date="2019" name="Int. J. Syst. Evol. Microbiol.">
        <title>The Global Catalogue of Microorganisms (GCM) 10K type strain sequencing project: providing services to taxonomists for standard genome sequencing and annotation.</title>
        <authorList>
            <consortium name="The Broad Institute Genomics Platform"/>
            <consortium name="The Broad Institute Genome Sequencing Center for Infectious Disease"/>
            <person name="Wu L."/>
            <person name="Ma J."/>
        </authorList>
    </citation>
    <scope>NUCLEOTIDE SEQUENCE [LARGE SCALE GENOMIC DNA]</scope>
    <source>
        <strain evidence="5">CGMCC-1.15741</strain>
    </source>
</reference>
<keyword evidence="2" id="KW-0732">Signal</keyword>
<evidence type="ECO:0000256" key="1">
    <source>
        <dbReference type="ARBA" id="ARBA00023284"/>
    </source>
</evidence>
<feature type="domain" description="Thioredoxin" evidence="3">
    <location>
        <begin position="1"/>
        <end position="165"/>
    </location>
</feature>
<name>A0ABW1S890_9PROT</name>
<feature type="signal peptide" evidence="2">
    <location>
        <begin position="1"/>
        <end position="41"/>
    </location>
</feature>
<dbReference type="EMBL" id="JBHSSW010000008">
    <property type="protein sequence ID" value="MFC6197892.1"/>
    <property type="molecule type" value="Genomic_DNA"/>
</dbReference>
<dbReference type="InterPro" id="IPR013766">
    <property type="entry name" value="Thioredoxin_domain"/>
</dbReference>
<evidence type="ECO:0000256" key="2">
    <source>
        <dbReference type="SAM" id="SignalP"/>
    </source>
</evidence>
<dbReference type="InterPro" id="IPR017937">
    <property type="entry name" value="Thioredoxin_CS"/>
</dbReference>
<keyword evidence="1" id="KW-0676">Redox-active center</keyword>
<comment type="caution">
    <text evidence="4">The sequence shown here is derived from an EMBL/GenBank/DDBJ whole genome shotgun (WGS) entry which is preliminary data.</text>
</comment>
<sequence length="194" mass="21285">MAQRLHDQSLRPCLRSSVKPVLKLKAVFASALTLLSLSGSAAFSQSTSSLKLVYFTADWCPTCKVLDPRLDQALRELDDHDIQPIAVDMTVTRAGDLFERNRFWKTGLQNDMNRSGIGYLFNSVKGFPYTGYAVVITEGQSAPLTCIMGVVPLETIKSELRRAKTLAQRPAHKGLTSVETNCPPSFRMTGSGSS</sequence>
<evidence type="ECO:0000259" key="3">
    <source>
        <dbReference type="PROSITE" id="PS51352"/>
    </source>
</evidence>
<protein>
    <submittedName>
        <fullName evidence="4">TlpA family protein disulfide reductase</fullName>
    </submittedName>
</protein>
<proteinExistence type="predicted"/>
<evidence type="ECO:0000313" key="4">
    <source>
        <dbReference type="EMBL" id="MFC6197892.1"/>
    </source>
</evidence>
<feature type="chain" id="PRO_5047186378" evidence="2">
    <location>
        <begin position="42"/>
        <end position="194"/>
    </location>
</feature>
<dbReference type="InterPro" id="IPR036249">
    <property type="entry name" value="Thioredoxin-like_sf"/>
</dbReference>
<dbReference type="PROSITE" id="PS51352">
    <property type="entry name" value="THIOREDOXIN_2"/>
    <property type="match status" value="1"/>
</dbReference>
<dbReference type="CDD" id="cd02947">
    <property type="entry name" value="TRX_family"/>
    <property type="match status" value="1"/>
</dbReference>
<accession>A0ABW1S890</accession>
<dbReference type="SUPFAM" id="SSF52833">
    <property type="entry name" value="Thioredoxin-like"/>
    <property type="match status" value="1"/>
</dbReference>
<organism evidence="4 5">
    <name type="scientific">Ponticaulis profundi</name>
    <dbReference type="NCBI Taxonomy" id="2665222"/>
    <lineage>
        <taxon>Bacteria</taxon>
        <taxon>Pseudomonadati</taxon>
        <taxon>Pseudomonadota</taxon>
        <taxon>Alphaproteobacteria</taxon>
        <taxon>Hyphomonadales</taxon>
        <taxon>Hyphomonadaceae</taxon>
        <taxon>Ponticaulis</taxon>
    </lineage>
</organism>
<dbReference type="RefSeq" id="WP_377377458.1">
    <property type="nucleotide sequence ID" value="NZ_JBHSSW010000008.1"/>
</dbReference>
<dbReference type="Proteomes" id="UP001596303">
    <property type="component" value="Unassembled WGS sequence"/>
</dbReference>
<dbReference type="Gene3D" id="3.40.30.10">
    <property type="entry name" value="Glutaredoxin"/>
    <property type="match status" value="1"/>
</dbReference>
<dbReference type="Pfam" id="PF00085">
    <property type="entry name" value="Thioredoxin"/>
    <property type="match status" value="1"/>
</dbReference>